<reference evidence="2" key="1">
    <citation type="submission" date="2020-06" db="EMBL/GenBank/DDBJ databases">
        <title>Draft genome of Bugula neritina, a colonial animal packing powerful symbionts and potential medicines.</title>
        <authorList>
            <person name="Rayko M."/>
        </authorList>
    </citation>
    <scope>NUCLEOTIDE SEQUENCE [LARGE SCALE GENOMIC DNA]</scope>
    <source>
        <strain evidence="2">Kwan_BN1</strain>
    </source>
</reference>
<evidence type="ECO:0000313" key="3">
    <source>
        <dbReference type="Proteomes" id="UP000593567"/>
    </source>
</evidence>
<keyword evidence="3" id="KW-1185">Reference proteome</keyword>
<evidence type="ECO:0000313" key="2">
    <source>
        <dbReference type="EMBL" id="KAF6037275.1"/>
    </source>
</evidence>
<gene>
    <name evidence="2" type="ORF">EB796_004421</name>
</gene>
<sequence>MKKKVYETKNDCFYELILCLTDKAVDKHILHMALDCLHELLQQRDSCRYILPLFKAVCSQLSAAQGTSHPGRTYIDGLEILSNDIKEYSEVDFSDNSESDSEESVIFEIDHQESLALHNSGGTTGSGRQSALSQRSGGEHSGKLSLHSDADSGSDWDSWDEEEEESNDRESVFKEFLQKIYLTFKNQDRLDELHSALKKLTPSEYKLAKSILKIYN</sequence>
<feature type="region of interest" description="Disordered" evidence="1">
    <location>
        <begin position="117"/>
        <end position="170"/>
    </location>
</feature>
<name>A0A7J7KGA7_BUGNE</name>
<proteinExistence type="predicted"/>
<feature type="compositionally biased region" description="Acidic residues" evidence="1">
    <location>
        <begin position="152"/>
        <end position="167"/>
    </location>
</feature>
<dbReference type="EMBL" id="VXIV02000595">
    <property type="protein sequence ID" value="KAF6037275.1"/>
    <property type="molecule type" value="Genomic_DNA"/>
</dbReference>
<dbReference type="Proteomes" id="UP000593567">
    <property type="component" value="Unassembled WGS sequence"/>
</dbReference>
<accession>A0A7J7KGA7</accession>
<dbReference type="AlphaFoldDB" id="A0A7J7KGA7"/>
<feature type="compositionally biased region" description="Polar residues" evidence="1">
    <location>
        <begin position="126"/>
        <end position="136"/>
    </location>
</feature>
<protein>
    <submittedName>
        <fullName evidence="2">Uncharacterized protein</fullName>
    </submittedName>
</protein>
<evidence type="ECO:0000256" key="1">
    <source>
        <dbReference type="SAM" id="MobiDB-lite"/>
    </source>
</evidence>
<comment type="caution">
    <text evidence="2">The sequence shown here is derived from an EMBL/GenBank/DDBJ whole genome shotgun (WGS) entry which is preliminary data.</text>
</comment>
<organism evidence="2 3">
    <name type="scientific">Bugula neritina</name>
    <name type="common">Brown bryozoan</name>
    <name type="synonym">Sertularia neritina</name>
    <dbReference type="NCBI Taxonomy" id="10212"/>
    <lineage>
        <taxon>Eukaryota</taxon>
        <taxon>Metazoa</taxon>
        <taxon>Spiralia</taxon>
        <taxon>Lophotrochozoa</taxon>
        <taxon>Bryozoa</taxon>
        <taxon>Gymnolaemata</taxon>
        <taxon>Cheilostomatida</taxon>
        <taxon>Flustrina</taxon>
        <taxon>Buguloidea</taxon>
        <taxon>Bugulidae</taxon>
        <taxon>Bugula</taxon>
    </lineage>
</organism>
<feature type="compositionally biased region" description="Basic and acidic residues" evidence="1">
    <location>
        <begin position="137"/>
        <end position="150"/>
    </location>
</feature>